<dbReference type="EMBL" id="CP036265">
    <property type="protein sequence ID" value="QDT15417.1"/>
    <property type="molecule type" value="Genomic_DNA"/>
</dbReference>
<evidence type="ECO:0000256" key="4">
    <source>
        <dbReference type="SAM" id="MobiDB-lite"/>
    </source>
</evidence>
<accession>A0A517P7R3</accession>
<dbReference type="InterPro" id="IPR000700">
    <property type="entry name" value="PAS-assoc_C"/>
</dbReference>
<keyword evidence="3" id="KW-0157">Chromophore</keyword>
<keyword evidence="7" id="KW-0675">Receptor</keyword>
<dbReference type="PROSITE" id="PS50112">
    <property type="entry name" value="PAS"/>
    <property type="match status" value="2"/>
</dbReference>
<dbReference type="SUPFAM" id="SSF55785">
    <property type="entry name" value="PYP-like sensor domain (PAS domain)"/>
    <property type="match status" value="2"/>
</dbReference>
<dbReference type="InterPro" id="IPR000014">
    <property type="entry name" value="PAS"/>
</dbReference>
<feature type="region of interest" description="Disordered" evidence="4">
    <location>
        <begin position="571"/>
        <end position="599"/>
    </location>
</feature>
<dbReference type="Gene3D" id="1.20.5.1930">
    <property type="match status" value="1"/>
</dbReference>
<dbReference type="NCBIfam" id="TIGR00229">
    <property type="entry name" value="sensory_box"/>
    <property type="match status" value="2"/>
</dbReference>
<feature type="domain" description="PAS" evidence="5">
    <location>
        <begin position="20"/>
        <end position="69"/>
    </location>
</feature>
<protein>
    <submittedName>
        <fullName evidence="7">Blue-light photoreceptor</fullName>
    </submittedName>
</protein>
<feature type="domain" description="PAS" evidence="5">
    <location>
        <begin position="150"/>
        <end position="225"/>
    </location>
</feature>
<dbReference type="SMART" id="SM00387">
    <property type="entry name" value="HATPase_c"/>
    <property type="match status" value="1"/>
</dbReference>
<evidence type="ECO:0000313" key="8">
    <source>
        <dbReference type="Proteomes" id="UP000318741"/>
    </source>
</evidence>
<dbReference type="Proteomes" id="UP000318741">
    <property type="component" value="Chromosome"/>
</dbReference>
<evidence type="ECO:0000256" key="3">
    <source>
        <dbReference type="ARBA" id="ARBA00022991"/>
    </source>
</evidence>
<evidence type="ECO:0000256" key="1">
    <source>
        <dbReference type="ARBA" id="ARBA00022630"/>
    </source>
</evidence>
<dbReference type="Gene3D" id="3.30.450.20">
    <property type="entry name" value="PAS domain"/>
    <property type="match status" value="2"/>
</dbReference>
<keyword evidence="8" id="KW-1185">Reference proteome</keyword>
<dbReference type="Gene3D" id="3.30.565.10">
    <property type="entry name" value="Histidine kinase-like ATPase, C-terminal domain"/>
    <property type="match status" value="1"/>
</dbReference>
<dbReference type="PROSITE" id="PS50113">
    <property type="entry name" value="PAC"/>
    <property type="match status" value="1"/>
</dbReference>
<evidence type="ECO:0000313" key="7">
    <source>
        <dbReference type="EMBL" id="QDT15417.1"/>
    </source>
</evidence>
<reference evidence="7 8" key="1">
    <citation type="submission" date="2019-02" db="EMBL/GenBank/DDBJ databases">
        <title>Deep-cultivation of Planctomycetes and their phenomic and genomic characterization uncovers novel biology.</title>
        <authorList>
            <person name="Wiegand S."/>
            <person name="Jogler M."/>
            <person name="Boedeker C."/>
            <person name="Pinto D."/>
            <person name="Vollmers J."/>
            <person name="Rivas-Marin E."/>
            <person name="Kohn T."/>
            <person name="Peeters S.H."/>
            <person name="Heuer A."/>
            <person name="Rast P."/>
            <person name="Oberbeckmann S."/>
            <person name="Bunk B."/>
            <person name="Jeske O."/>
            <person name="Meyerdierks A."/>
            <person name="Storesund J.E."/>
            <person name="Kallscheuer N."/>
            <person name="Luecker S."/>
            <person name="Lage O.M."/>
            <person name="Pohl T."/>
            <person name="Merkel B.J."/>
            <person name="Hornburger P."/>
            <person name="Mueller R.-W."/>
            <person name="Bruemmer F."/>
            <person name="Labrenz M."/>
            <person name="Spormann A.M."/>
            <person name="Op den Camp H."/>
            <person name="Overmann J."/>
            <person name="Amann R."/>
            <person name="Jetten M.S.M."/>
            <person name="Mascher T."/>
            <person name="Medema M.H."/>
            <person name="Devos D.P."/>
            <person name="Kaster A.-K."/>
            <person name="Ovreas L."/>
            <person name="Rohde M."/>
            <person name="Galperin M.Y."/>
            <person name="Jogler C."/>
        </authorList>
    </citation>
    <scope>NUCLEOTIDE SEQUENCE [LARGE SCALE GENOMIC DNA]</scope>
    <source>
        <strain evidence="7 8">CA12</strain>
    </source>
</reference>
<dbReference type="SUPFAM" id="SSF55874">
    <property type="entry name" value="ATPase domain of HSP90 chaperone/DNA topoisomerase II/histidine kinase"/>
    <property type="match status" value="1"/>
</dbReference>
<dbReference type="CDD" id="cd00130">
    <property type="entry name" value="PAS"/>
    <property type="match status" value="2"/>
</dbReference>
<keyword evidence="1" id="KW-0285">Flavoprotein</keyword>
<feature type="domain" description="PAC" evidence="6">
    <location>
        <begin position="98"/>
        <end position="153"/>
    </location>
</feature>
<dbReference type="InterPro" id="IPR001610">
    <property type="entry name" value="PAC"/>
</dbReference>
<organism evidence="7 8">
    <name type="scientific">Alienimonas californiensis</name>
    <dbReference type="NCBI Taxonomy" id="2527989"/>
    <lineage>
        <taxon>Bacteria</taxon>
        <taxon>Pseudomonadati</taxon>
        <taxon>Planctomycetota</taxon>
        <taxon>Planctomycetia</taxon>
        <taxon>Planctomycetales</taxon>
        <taxon>Planctomycetaceae</taxon>
        <taxon>Alienimonas</taxon>
    </lineage>
</organism>
<name>A0A517P7R3_9PLAN</name>
<dbReference type="Pfam" id="PF02518">
    <property type="entry name" value="HATPase_c"/>
    <property type="match status" value="1"/>
</dbReference>
<feature type="compositionally biased region" description="Low complexity" evidence="4">
    <location>
        <begin position="283"/>
        <end position="292"/>
    </location>
</feature>
<proteinExistence type="predicted"/>
<feature type="compositionally biased region" description="Basic and acidic residues" evidence="4">
    <location>
        <begin position="581"/>
        <end position="590"/>
    </location>
</feature>
<sequence>MSPERPDAIANAGSLVQEGDWTLLTAAIDSANSMIAVADVRAADQPLVFVNGYFCEFTGYSREEVVGRNCRFLQTAPGGRDADQPGVQRIRDAVAAGERCKVLLRNYKKDGTPFWNELYLSPVRAGGGEEVTHYVGVQNDVTEHLECERERLILAEAVRTLDESVIITGPNLEAPGPEIRFVNEAFERMTGYDWDEAVGRNPRMLQGPDTDPGETERLKTQLRAGRSFRGEAVNYRKDGERYVVQWTAAPVWAHAVHGIEGGLYGGPGMSGHSGGLRRPDLPAGPRRPVGPGEPRRPPGAPSHYVASQRDVTARRALEREVLEGRSYEQARIARDLHDGPAQDVMALKFLVAALSRQVGLDVGDPQALHAAAHDESGAPRFDTPQALAAHLLSQADDAANRVRQVARGLMPIGGVRGELTAALTRLAAERSALAARDAKAPGPTVAFAGTPADEPDAPDVRNELYHLAREAVGNAQRHSGASRIEIALRRTDGAVRLSVADDGVGMSSELAAAAGRIDGLDGRGERRPAAGGVGLRSMRYRAEVLGGSLAIEPAVPAVDGRPARGVRIVCTLSASGPPGADQRDSPRTAGDDESDDPDA</sequence>
<dbReference type="AlphaFoldDB" id="A0A517P7R3"/>
<dbReference type="OrthoDB" id="290376at2"/>
<gene>
    <name evidence="7" type="primary">pfyP_2</name>
    <name evidence="7" type="ORF">CA12_15020</name>
</gene>
<keyword evidence="2" id="KW-0288">FMN</keyword>
<dbReference type="RefSeq" id="WP_145358228.1">
    <property type="nucleotide sequence ID" value="NZ_CP036265.1"/>
</dbReference>
<dbReference type="PANTHER" id="PTHR47429">
    <property type="entry name" value="PROTEIN TWIN LOV 1"/>
    <property type="match status" value="1"/>
</dbReference>
<evidence type="ECO:0000256" key="2">
    <source>
        <dbReference type="ARBA" id="ARBA00022643"/>
    </source>
</evidence>
<dbReference type="PANTHER" id="PTHR47429:SF2">
    <property type="entry name" value="PROTEIN TWIN LOV 1"/>
    <property type="match status" value="1"/>
</dbReference>
<dbReference type="Pfam" id="PF13426">
    <property type="entry name" value="PAS_9"/>
    <property type="match status" value="2"/>
</dbReference>
<dbReference type="InterPro" id="IPR036890">
    <property type="entry name" value="HATPase_C_sf"/>
</dbReference>
<dbReference type="SMART" id="SM00091">
    <property type="entry name" value="PAS"/>
    <property type="match status" value="2"/>
</dbReference>
<dbReference type="KEGG" id="acaf:CA12_15020"/>
<dbReference type="CDD" id="cd16917">
    <property type="entry name" value="HATPase_UhpB-NarQ-NarX-like"/>
    <property type="match status" value="1"/>
</dbReference>
<dbReference type="InterPro" id="IPR035965">
    <property type="entry name" value="PAS-like_dom_sf"/>
</dbReference>
<dbReference type="SMART" id="SM00086">
    <property type="entry name" value="PAC"/>
    <property type="match status" value="1"/>
</dbReference>
<dbReference type="InterPro" id="IPR003594">
    <property type="entry name" value="HATPase_dom"/>
</dbReference>
<evidence type="ECO:0000259" key="6">
    <source>
        <dbReference type="PROSITE" id="PS50113"/>
    </source>
</evidence>
<evidence type="ECO:0000259" key="5">
    <source>
        <dbReference type="PROSITE" id="PS50112"/>
    </source>
</evidence>
<feature type="region of interest" description="Disordered" evidence="4">
    <location>
        <begin position="268"/>
        <end position="310"/>
    </location>
</feature>